<dbReference type="InterPro" id="IPR023996">
    <property type="entry name" value="TonB-dep_OMP_SusC/RagA"/>
</dbReference>
<evidence type="ECO:0000256" key="2">
    <source>
        <dbReference type="ARBA" id="ARBA00022448"/>
    </source>
</evidence>
<dbReference type="Pfam" id="PF13715">
    <property type="entry name" value="CarbopepD_reg_2"/>
    <property type="match status" value="1"/>
</dbReference>
<comment type="caution">
    <text evidence="11">The sequence shown here is derived from an EMBL/GenBank/DDBJ whole genome shotgun (WGS) entry which is preliminary data.</text>
</comment>
<dbReference type="GO" id="GO:0009279">
    <property type="term" value="C:cell outer membrane"/>
    <property type="evidence" value="ECO:0007669"/>
    <property type="project" value="UniProtKB-SubCell"/>
</dbReference>
<protein>
    <submittedName>
        <fullName evidence="11">TonB-linked SusC/RagA family outer membrane protein</fullName>
    </submittedName>
</protein>
<dbReference type="Gene3D" id="2.170.130.10">
    <property type="entry name" value="TonB-dependent receptor, plug domain"/>
    <property type="match status" value="1"/>
</dbReference>
<dbReference type="InterPro" id="IPR037066">
    <property type="entry name" value="Plug_dom_sf"/>
</dbReference>
<dbReference type="Pfam" id="PF07715">
    <property type="entry name" value="Plug"/>
    <property type="match status" value="1"/>
</dbReference>
<dbReference type="SUPFAM" id="SSF49464">
    <property type="entry name" value="Carboxypeptidase regulatory domain-like"/>
    <property type="match status" value="1"/>
</dbReference>
<dbReference type="InterPro" id="IPR036942">
    <property type="entry name" value="Beta-barrel_TonB_sf"/>
</dbReference>
<evidence type="ECO:0000256" key="9">
    <source>
        <dbReference type="SAM" id="SignalP"/>
    </source>
</evidence>
<keyword evidence="5 9" id="KW-0732">Signal</keyword>
<dbReference type="PROSITE" id="PS52016">
    <property type="entry name" value="TONB_DEPENDENT_REC_3"/>
    <property type="match status" value="1"/>
</dbReference>
<comment type="subcellular location">
    <subcellularLocation>
        <location evidence="1 8">Cell outer membrane</location>
        <topology evidence="1 8">Multi-pass membrane protein</topology>
    </subcellularLocation>
</comment>
<keyword evidence="2 8" id="KW-0813">Transport</keyword>
<evidence type="ECO:0000256" key="3">
    <source>
        <dbReference type="ARBA" id="ARBA00022452"/>
    </source>
</evidence>
<gene>
    <name evidence="11" type="ORF">IQ31_04574</name>
</gene>
<feature type="chain" id="PRO_5021983354" evidence="9">
    <location>
        <begin position="28"/>
        <end position="1082"/>
    </location>
</feature>
<dbReference type="InterPro" id="IPR023997">
    <property type="entry name" value="TonB-dep_OMP_SusC/RagA_CS"/>
</dbReference>
<dbReference type="PANTHER" id="PTHR30069:SF29">
    <property type="entry name" value="HEMOGLOBIN AND HEMOGLOBIN-HAPTOGLOBIN-BINDING PROTEIN 1-RELATED"/>
    <property type="match status" value="1"/>
</dbReference>
<dbReference type="EMBL" id="VLKR01000033">
    <property type="protein sequence ID" value="TWI16121.1"/>
    <property type="molecule type" value="Genomic_DNA"/>
</dbReference>
<dbReference type="AlphaFoldDB" id="A0A562M997"/>
<evidence type="ECO:0000256" key="7">
    <source>
        <dbReference type="ARBA" id="ARBA00023237"/>
    </source>
</evidence>
<dbReference type="PANTHER" id="PTHR30069">
    <property type="entry name" value="TONB-DEPENDENT OUTER MEMBRANE RECEPTOR"/>
    <property type="match status" value="1"/>
</dbReference>
<dbReference type="InterPro" id="IPR012910">
    <property type="entry name" value="Plug_dom"/>
</dbReference>
<evidence type="ECO:0000256" key="1">
    <source>
        <dbReference type="ARBA" id="ARBA00004571"/>
    </source>
</evidence>
<organism evidence="11 12">
    <name type="scientific">Sphingobacterium siyangense</name>
    <dbReference type="NCBI Taxonomy" id="459529"/>
    <lineage>
        <taxon>Bacteria</taxon>
        <taxon>Pseudomonadati</taxon>
        <taxon>Bacteroidota</taxon>
        <taxon>Sphingobacteriia</taxon>
        <taxon>Sphingobacteriales</taxon>
        <taxon>Sphingobacteriaceae</taxon>
        <taxon>Sphingobacterium</taxon>
    </lineage>
</organism>
<keyword evidence="3 8" id="KW-1134">Transmembrane beta strand</keyword>
<keyword evidence="6 8" id="KW-0472">Membrane</keyword>
<evidence type="ECO:0000256" key="4">
    <source>
        <dbReference type="ARBA" id="ARBA00022692"/>
    </source>
</evidence>
<keyword evidence="7 8" id="KW-0998">Cell outer membrane</keyword>
<dbReference type="NCBIfam" id="TIGR04056">
    <property type="entry name" value="OMP_RagA_SusC"/>
    <property type="match status" value="1"/>
</dbReference>
<feature type="signal peptide" evidence="9">
    <location>
        <begin position="1"/>
        <end position="27"/>
    </location>
</feature>
<dbReference type="Proteomes" id="UP000315908">
    <property type="component" value="Unassembled WGS sequence"/>
</dbReference>
<dbReference type="InterPro" id="IPR008969">
    <property type="entry name" value="CarboxyPept-like_regulatory"/>
</dbReference>
<evidence type="ECO:0000256" key="5">
    <source>
        <dbReference type="ARBA" id="ARBA00022729"/>
    </source>
</evidence>
<evidence type="ECO:0000256" key="6">
    <source>
        <dbReference type="ARBA" id="ARBA00023136"/>
    </source>
</evidence>
<comment type="similarity">
    <text evidence="8">Belongs to the TonB-dependent receptor family.</text>
</comment>
<feature type="domain" description="TonB-dependent receptor plug" evidence="10">
    <location>
        <begin position="202"/>
        <end position="333"/>
    </location>
</feature>
<evidence type="ECO:0000256" key="8">
    <source>
        <dbReference type="PROSITE-ProRule" id="PRU01360"/>
    </source>
</evidence>
<accession>A0A562M997</accession>
<sequence length="1082" mass="119314">MCFIKKTVRRTCLLNTFFLLFAGAVSAQNASNQGSLETAFQLLTQQHAVHFSYDASIGLQRRVPLPTAKENIDTYLSRLASTLQLRFQRIKHSNLIAVSKAPKPIQLRGVVKDAKTGLPMAGATIMLRKENKTYFTDSLGRYRILTAAENRGEGIGVRYLGYQNYDFKVDTAVQQINLSPLDQQLEEVFVSSTYEAPKLREEMIGSVYTVSAKDLQADRPIESVDKMLEGLVPGLYVEPSTSLGTSVKLHIRGQGTLTNLTSNTGRSTSSQPLYVVDGVVVQEQEIGDASSLFNGETLLNPIAGINPLDIESISVLKDAAATAIYGANAANGVILITTKSGRSGKPQLTASYNTGVSTFINRMKLLSGPQYYELLREFHINTGKTESEATRLAGSNTIDTDWFGLTSRNARYDNVNLSLSGGKGNDTYYLSMGYRNQQNASPGNGLKQYTSSMRYYNQFSDKLQMTTTISPTLMQREGLDQFANAAYMPPNINPYKEDGTYSTFLGLVNPVAALAENTDKALAFTGTARIELQYALLPLLSLRGAIGGNMLQSKQETFLSGIAGASTAKDGRLRINDRTTYSWTSMLQLTYSPKWQNGHRFVGIAGIELKDQYSKLLVGQGTGFTYDRVISLGLASSTQSSSSKISDATVSNYVQMNYDYDKRFYASLSGRADQSSMFGGDKQVALNGALGLGWNISNEKFMQPVAAIDFLRLRASFGTTGNSRIGSYASRGLYDLNNVTYGGQMSATPSSSAAENPDLGWETNIKFNFGFDLNAFNRLRLVLDLYRNNIRNLITDISVPLETGYGKMPVNSGNMYNQGLDLSIAYQWLKQSKITWNSTLIGGWNRNKVTSFNNPLIEQYAANSSDNVGIGQRVGYSSTSLWGIKWGGVDPSTGVEQFYTPDGELLNRTEIRAMGQNAYQLLGNSMPDFQGSIINNLGWKGFQFTFNIQYNLGGNKFASTTYLRDGNNLANSNMSVNLLDRWQNAGDITAIPKLNSSSPLNNSSRYLYSMTYLKLSNVSLSYRLADRLTKRIGIGQTALSFNVTNVLYWFKDKSPAGRNGIREYRFVYPETRNFSIGLRTTL</sequence>
<name>A0A562M997_9SPHI</name>
<evidence type="ECO:0000313" key="12">
    <source>
        <dbReference type="Proteomes" id="UP000315908"/>
    </source>
</evidence>
<dbReference type="InterPro" id="IPR039426">
    <property type="entry name" value="TonB-dep_rcpt-like"/>
</dbReference>
<keyword evidence="4 8" id="KW-0812">Transmembrane</keyword>
<reference evidence="11 12" key="1">
    <citation type="journal article" date="2015" name="Stand. Genomic Sci.">
        <title>Genomic Encyclopedia of Bacterial and Archaeal Type Strains, Phase III: the genomes of soil and plant-associated and newly described type strains.</title>
        <authorList>
            <person name="Whitman W.B."/>
            <person name="Woyke T."/>
            <person name="Klenk H.P."/>
            <person name="Zhou Y."/>
            <person name="Lilburn T.G."/>
            <person name="Beck B.J."/>
            <person name="De Vos P."/>
            <person name="Vandamme P."/>
            <person name="Eisen J.A."/>
            <person name="Garrity G."/>
            <person name="Hugenholtz P."/>
            <person name="Kyrpides N.C."/>
        </authorList>
    </citation>
    <scope>NUCLEOTIDE SEQUENCE [LARGE SCALE GENOMIC DNA]</scope>
    <source>
        <strain evidence="11 12">CGMCC 1.6855</strain>
    </source>
</reference>
<dbReference type="GO" id="GO:0044718">
    <property type="term" value="P:siderophore transmembrane transport"/>
    <property type="evidence" value="ECO:0007669"/>
    <property type="project" value="TreeGrafter"/>
</dbReference>
<dbReference type="Gene3D" id="2.60.40.1120">
    <property type="entry name" value="Carboxypeptidase-like, regulatory domain"/>
    <property type="match status" value="1"/>
</dbReference>
<dbReference type="Gene3D" id="2.40.170.20">
    <property type="entry name" value="TonB-dependent receptor, beta-barrel domain"/>
    <property type="match status" value="1"/>
</dbReference>
<dbReference type="SUPFAM" id="SSF56935">
    <property type="entry name" value="Porins"/>
    <property type="match status" value="1"/>
</dbReference>
<proteinExistence type="inferred from homology"/>
<dbReference type="NCBIfam" id="TIGR04057">
    <property type="entry name" value="SusC_RagA_signa"/>
    <property type="match status" value="1"/>
</dbReference>
<evidence type="ECO:0000313" key="11">
    <source>
        <dbReference type="EMBL" id="TWI16121.1"/>
    </source>
</evidence>
<dbReference type="GO" id="GO:0015344">
    <property type="term" value="F:siderophore uptake transmembrane transporter activity"/>
    <property type="evidence" value="ECO:0007669"/>
    <property type="project" value="TreeGrafter"/>
</dbReference>
<evidence type="ECO:0000259" key="10">
    <source>
        <dbReference type="Pfam" id="PF07715"/>
    </source>
</evidence>